<keyword evidence="14" id="KW-1015">Disulfide bond</keyword>
<dbReference type="EC" id="2.7.10.1" evidence="2"/>
<keyword evidence="8" id="KW-0547">Nucleotide-binding</keyword>
<dbReference type="Pfam" id="PF13927">
    <property type="entry name" value="Ig_3"/>
    <property type="match status" value="2"/>
</dbReference>
<dbReference type="InterPro" id="IPR020635">
    <property type="entry name" value="Tyr_kinase_cat_dom"/>
</dbReference>
<evidence type="ECO:0000313" key="24">
    <source>
        <dbReference type="Proteomes" id="UP000515163"/>
    </source>
</evidence>
<feature type="domain" description="Protein kinase" evidence="21">
    <location>
        <begin position="1486"/>
        <end position="1792"/>
    </location>
</feature>
<dbReference type="GO" id="GO:0043235">
    <property type="term" value="C:receptor complex"/>
    <property type="evidence" value="ECO:0007669"/>
    <property type="project" value="TreeGrafter"/>
</dbReference>
<dbReference type="FunFam" id="1.10.510.10:FF:000462">
    <property type="entry name" value="Receptor tyrosine kinase"/>
    <property type="match status" value="1"/>
</dbReference>
<dbReference type="Proteomes" id="UP000515163">
    <property type="component" value="Unplaced"/>
</dbReference>
<dbReference type="InterPro" id="IPR008266">
    <property type="entry name" value="Tyr_kinase_AS"/>
</dbReference>
<dbReference type="SUPFAM" id="SSF57625">
    <property type="entry name" value="Invertebrate chitin-binding proteins"/>
    <property type="match status" value="1"/>
</dbReference>
<dbReference type="GO" id="GO:0007169">
    <property type="term" value="P:cell surface receptor protein tyrosine kinase signaling pathway"/>
    <property type="evidence" value="ECO:0007669"/>
    <property type="project" value="InterPro"/>
</dbReference>
<dbReference type="OrthoDB" id="5966611at2759"/>
<dbReference type="InterPro" id="IPR001245">
    <property type="entry name" value="Ser-Thr/Tyr_kinase_cat_dom"/>
</dbReference>
<dbReference type="InterPro" id="IPR050122">
    <property type="entry name" value="RTK"/>
</dbReference>
<dbReference type="GO" id="GO:0005524">
    <property type="term" value="F:ATP binding"/>
    <property type="evidence" value="ECO:0007669"/>
    <property type="project" value="UniProtKB-KW"/>
</dbReference>
<feature type="region of interest" description="Disordered" evidence="19">
    <location>
        <begin position="1818"/>
        <end position="1882"/>
    </location>
</feature>
<dbReference type="GeneID" id="116286861"/>
<evidence type="ECO:0000313" key="25">
    <source>
        <dbReference type="RefSeq" id="XP_031549306.1"/>
    </source>
</evidence>
<feature type="domain" description="Ig-like" evidence="22">
    <location>
        <begin position="165"/>
        <end position="245"/>
    </location>
</feature>
<keyword evidence="9" id="KW-0418">Kinase</keyword>
<dbReference type="GO" id="GO:0004714">
    <property type="term" value="F:transmembrane receptor protein tyrosine kinase activity"/>
    <property type="evidence" value="ECO:0007669"/>
    <property type="project" value="UniProtKB-EC"/>
</dbReference>
<dbReference type="InterPro" id="IPR011009">
    <property type="entry name" value="Kinase-like_dom_sf"/>
</dbReference>
<dbReference type="SMART" id="SM00409">
    <property type="entry name" value="IG"/>
    <property type="match status" value="11"/>
</dbReference>
<feature type="domain" description="Ig-like" evidence="22">
    <location>
        <begin position="658"/>
        <end position="758"/>
    </location>
</feature>
<keyword evidence="6" id="KW-0808">Transferase</keyword>
<keyword evidence="13" id="KW-0829">Tyrosine-protein kinase</keyword>
<name>A0A6P8H1N0_ACTTE</name>
<evidence type="ECO:0000256" key="12">
    <source>
        <dbReference type="ARBA" id="ARBA00023136"/>
    </source>
</evidence>
<dbReference type="Pfam" id="PF01607">
    <property type="entry name" value="CBM_14"/>
    <property type="match status" value="1"/>
</dbReference>
<gene>
    <name evidence="25" type="primary">LOC116286861</name>
</gene>
<dbReference type="InterPro" id="IPR013783">
    <property type="entry name" value="Ig-like_fold"/>
</dbReference>
<dbReference type="Gene3D" id="1.10.510.10">
    <property type="entry name" value="Transferase(Phosphotransferase) domain 1"/>
    <property type="match status" value="1"/>
</dbReference>
<dbReference type="PROSITE" id="PS50940">
    <property type="entry name" value="CHIT_BIND_II"/>
    <property type="match status" value="1"/>
</dbReference>
<comment type="catalytic activity">
    <reaction evidence="18">
        <text>L-tyrosyl-[protein] + ATP = O-phospho-L-tyrosyl-[protein] + ADP + H(+)</text>
        <dbReference type="Rhea" id="RHEA:10596"/>
        <dbReference type="Rhea" id="RHEA-COMP:10136"/>
        <dbReference type="Rhea" id="RHEA-COMP:20101"/>
        <dbReference type="ChEBI" id="CHEBI:15378"/>
        <dbReference type="ChEBI" id="CHEBI:30616"/>
        <dbReference type="ChEBI" id="CHEBI:46858"/>
        <dbReference type="ChEBI" id="CHEBI:61978"/>
        <dbReference type="ChEBI" id="CHEBI:456216"/>
        <dbReference type="EC" id="2.7.10.1"/>
    </reaction>
</comment>
<dbReference type="PRINTS" id="PR00109">
    <property type="entry name" value="TYRKINASE"/>
</dbReference>
<evidence type="ECO:0000259" key="21">
    <source>
        <dbReference type="PROSITE" id="PS50011"/>
    </source>
</evidence>
<dbReference type="CDD" id="cd00192">
    <property type="entry name" value="PTKc"/>
    <property type="match status" value="1"/>
</dbReference>
<keyword evidence="5" id="KW-0597">Phosphoprotein</keyword>
<feature type="transmembrane region" description="Helical" evidence="20">
    <location>
        <begin position="1414"/>
        <end position="1436"/>
    </location>
</feature>
<feature type="domain" description="Ig-like" evidence="22">
    <location>
        <begin position="11"/>
        <end position="90"/>
    </location>
</feature>
<feature type="domain" description="Ig-like" evidence="22">
    <location>
        <begin position="1100"/>
        <end position="1191"/>
    </location>
</feature>
<evidence type="ECO:0000256" key="20">
    <source>
        <dbReference type="SAM" id="Phobius"/>
    </source>
</evidence>
<dbReference type="PROSITE" id="PS50835">
    <property type="entry name" value="IG_LIKE"/>
    <property type="match status" value="10"/>
</dbReference>
<evidence type="ECO:0000256" key="13">
    <source>
        <dbReference type="ARBA" id="ARBA00023137"/>
    </source>
</evidence>
<keyword evidence="16" id="KW-0325">Glycoprotein</keyword>
<dbReference type="Gene3D" id="2.60.40.10">
    <property type="entry name" value="Immunoglobulins"/>
    <property type="match status" value="9"/>
</dbReference>
<evidence type="ECO:0000256" key="8">
    <source>
        <dbReference type="ARBA" id="ARBA00022741"/>
    </source>
</evidence>
<dbReference type="CDD" id="cd00096">
    <property type="entry name" value="Ig"/>
    <property type="match status" value="2"/>
</dbReference>
<evidence type="ECO:0000256" key="16">
    <source>
        <dbReference type="ARBA" id="ARBA00023180"/>
    </source>
</evidence>
<dbReference type="GO" id="GO:0005576">
    <property type="term" value="C:extracellular region"/>
    <property type="evidence" value="ECO:0007669"/>
    <property type="project" value="InterPro"/>
</dbReference>
<protein>
    <recommendedName>
        <fullName evidence="2">receptor protein-tyrosine kinase</fullName>
        <ecNumber evidence="2">2.7.10.1</ecNumber>
    </recommendedName>
</protein>
<proteinExistence type="predicted"/>
<evidence type="ECO:0000256" key="4">
    <source>
        <dbReference type="ARBA" id="ARBA00022475"/>
    </source>
</evidence>
<dbReference type="PANTHER" id="PTHR24416:SF600">
    <property type="entry name" value="PDGF- AND VEGF-RECEPTOR RELATED, ISOFORM J"/>
    <property type="match status" value="1"/>
</dbReference>
<keyword evidence="15" id="KW-0675">Receptor</keyword>
<dbReference type="InterPro" id="IPR036508">
    <property type="entry name" value="Chitin-bd_dom_sf"/>
</dbReference>
<keyword evidence="4" id="KW-1003">Cell membrane</keyword>
<dbReference type="InterPro" id="IPR003599">
    <property type="entry name" value="Ig_sub"/>
</dbReference>
<dbReference type="FunFam" id="3.30.200.20:FF:000619">
    <property type="entry name" value="macrophage colony-stimulating factor 1 receptor isoform X2"/>
    <property type="match status" value="1"/>
</dbReference>
<feature type="domain" description="Ig-like" evidence="22">
    <location>
        <begin position="765"/>
        <end position="862"/>
    </location>
</feature>
<evidence type="ECO:0000256" key="9">
    <source>
        <dbReference type="ARBA" id="ARBA00022777"/>
    </source>
</evidence>
<accession>A0A6P8H1N0</accession>
<dbReference type="SUPFAM" id="SSF56112">
    <property type="entry name" value="Protein kinase-like (PK-like)"/>
    <property type="match status" value="1"/>
</dbReference>
<dbReference type="SUPFAM" id="SSF48726">
    <property type="entry name" value="Immunoglobulin"/>
    <property type="match status" value="10"/>
</dbReference>
<evidence type="ECO:0000256" key="14">
    <source>
        <dbReference type="ARBA" id="ARBA00023157"/>
    </source>
</evidence>
<dbReference type="Pfam" id="PF07679">
    <property type="entry name" value="I-set"/>
    <property type="match status" value="3"/>
</dbReference>
<dbReference type="SMART" id="SM00408">
    <property type="entry name" value="IGc2"/>
    <property type="match status" value="8"/>
</dbReference>
<keyword evidence="24" id="KW-1185">Reference proteome</keyword>
<keyword evidence="17" id="KW-0393">Immunoglobulin domain</keyword>
<dbReference type="PANTHER" id="PTHR24416">
    <property type="entry name" value="TYROSINE-PROTEIN KINASE RECEPTOR"/>
    <property type="match status" value="1"/>
</dbReference>
<comment type="subcellular location">
    <subcellularLocation>
        <location evidence="1">Cell membrane</location>
        <topology evidence="1">Single-pass type I membrane protein</topology>
    </subcellularLocation>
</comment>
<dbReference type="PROSITE" id="PS00109">
    <property type="entry name" value="PROTEIN_KINASE_TYR"/>
    <property type="match status" value="1"/>
</dbReference>
<evidence type="ECO:0000256" key="7">
    <source>
        <dbReference type="ARBA" id="ARBA00022692"/>
    </source>
</evidence>
<feature type="domain" description="Ig-like" evidence="22">
    <location>
        <begin position="547"/>
        <end position="645"/>
    </location>
</feature>
<evidence type="ECO:0000256" key="2">
    <source>
        <dbReference type="ARBA" id="ARBA00011902"/>
    </source>
</evidence>
<dbReference type="FunCoup" id="A0A6P8H1N0">
    <property type="interactions" value="1596"/>
</dbReference>
<dbReference type="GO" id="GO:0005886">
    <property type="term" value="C:plasma membrane"/>
    <property type="evidence" value="ECO:0007669"/>
    <property type="project" value="UniProtKB-SubCell"/>
</dbReference>
<dbReference type="InterPro" id="IPR013098">
    <property type="entry name" value="Ig_I-set"/>
</dbReference>
<dbReference type="InterPro" id="IPR036179">
    <property type="entry name" value="Ig-like_dom_sf"/>
</dbReference>
<dbReference type="InterPro" id="IPR013151">
    <property type="entry name" value="Immunoglobulin_dom"/>
</dbReference>
<evidence type="ECO:0000259" key="23">
    <source>
        <dbReference type="PROSITE" id="PS50940"/>
    </source>
</evidence>
<organism evidence="24 25">
    <name type="scientific">Actinia tenebrosa</name>
    <name type="common">Australian red waratah sea anemone</name>
    <dbReference type="NCBI Taxonomy" id="6105"/>
    <lineage>
        <taxon>Eukaryota</taxon>
        <taxon>Metazoa</taxon>
        <taxon>Cnidaria</taxon>
        <taxon>Anthozoa</taxon>
        <taxon>Hexacorallia</taxon>
        <taxon>Actiniaria</taxon>
        <taxon>Actiniidae</taxon>
        <taxon>Actinia</taxon>
    </lineage>
</organism>
<evidence type="ECO:0000256" key="10">
    <source>
        <dbReference type="ARBA" id="ARBA00022840"/>
    </source>
</evidence>
<evidence type="ECO:0000256" key="17">
    <source>
        <dbReference type="ARBA" id="ARBA00023319"/>
    </source>
</evidence>
<evidence type="ECO:0000256" key="3">
    <source>
        <dbReference type="ARBA" id="ARBA00022473"/>
    </source>
</evidence>
<dbReference type="Pfam" id="PF07714">
    <property type="entry name" value="PK_Tyr_Ser-Thr"/>
    <property type="match status" value="1"/>
</dbReference>
<dbReference type="InterPro" id="IPR003598">
    <property type="entry name" value="Ig_sub2"/>
</dbReference>
<dbReference type="RefSeq" id="XP_031549306.1">
    <property type="nucleotide sequence ID" value="XM_031693446.1"/>
</dbReference>
<keyword evidence="11 20" id="KW-1133">Transmembrane helix</keyword>
<feature type="domain" description="Ig-like" evidence="22">
    <location>
        <begin position="1307"/>
        <end position="1398"/>
    </location>
</feature>
<dbReference type="InParanoid" id="A0A6P8H1N0"/>
<dbReference type="GO" id="GO:0008061">
    <property type="term" value="F:chitin binding"/>
    <property type="evidence" value="ECO:0007669"/>
    <property type="project" value="InterPro"/>
</dbReference>
<feature type="domain" description="Chitin-binding type-2" evidence="23">
    <location>
        <begin position="107"/>
        <end position="152"/>
    </location>
</feature>
<feature type="domain" description="Ig-like" evidence="22">
    <location>
        <begin position="358"/>
        <end position="452"/>
    </location>
</feature>
<dbReference type="Gene3D" id="3.30.200.20">
    <property type="entry name" value="Phosphorylase Kinase, domain 1"/>
    <property type="match status" value="1"/>
</dbReference>
<dbReference type="InterPro" id="IPR007110">
    <property type="entry name" value="Ig-like_dom"/>
</dbReference>
<evidence type="ECO:0000256" key="5">
    <source>
        <dbReference type="ARBA" id="ARBA00022553"/>
    </source>
</evidence>
<keyword evidence="10" id="KW-0067">ATP-binding</keyword>
<dbReference type="InterPro" id="IPR000719">
    <property type="entry name" value="Prot_kinase_dom"/>
</dbReference>
<keyword evidence="12 20" id="KW-0472">Membrane</keyword>
<reference evidence="25" key="1">
    <citation type="submission" date="2025-08" db="UniProtKB">
        <authorList>
            <consortium name="RefSeq"/>
        </authorList>
    </citation>
    <scope>IDENTIFICATION</scope>
</reference>
<evidence type="ECO:0000256" key="1">
    <source>
        <dbReference type="ARBA" id="ARBA00004251"/>
    </source>
</evidence>
<sequence>MPAAIKDSSYPTIPTKRVVVTGSETSKDLICTAKGQLISSVFWYKAGMYVSKHNQSVTKNNNTWTNVLQIRHITKDDDGKYECRVLNRGNDFRSGFWPAFAVVFVSDSSCVTLNGSFPDPADKAGYIKCTNGKAARKECPQNTTWNDDKKICEKPVFRLDWIHRPVVLPFMDKKVGTSLTVDCRLSDPTVEVSLYQKDTYSRRRYPDGCKVTYSRQVFTVHALVILDVGSYYCRAENVTEKEEVFLKVDPGPSIWYGQGDINFITALGSSIDFECKASIMPESNTFLELSTSYRITTLVPDGKKVIKRGNTFKIRGVDRDQAGNVYCKTTSSCGGQAEGYKIGRLIPVRQPKGMTPNPSIKPTKQALDLGQNKSIIFNCSVGNTKAASFSWFLDDEQISDEHVYVSSNKTYSYLTVSDKTLTRAIQGGAVMDVECRVTSNGAGYWFATAELVIGLDSIITRPLQQTFVHLYGSASFSCSPRTTTIYQNNTKSKTLTPRSLDGAKIIMRRSNTLEIQLFDFDDVGLYYCSLEDAVPVAHFVLSGTDQPIVVGWVKIISTKDPDKDNKIIIDQSASVNLVCYSTYRPRSPSFTWEKTDVAGKKVNITRLTKSWPRWVKQSILEIRNASKQDEGTYTCSLDDNGKQLSDMVKIVVKDPSKPTITLKSPNIICQENDMVDITIQVLGSPPPAVFWKINKEVIASCLPLYGSMLCEATSSAYNVKFKGGSHVLTINKAVHKLNHRDYECVARNMVGKTSKTVSVAVRVKPKLAKESDTIRHVVAKPKDYVKLPCKVLQGYPTPTINWYTAPSSTCKERDPTCKPEDHQWKRIGLPVPKEFVSPPMNETAFYKCDATNALGKDSVVYSVVRMDIRPPKINNFKNKLTVNGSNRLEVACHVEGTPIPDVLWIRKRKTIAACTGDALGISKTCTPTVSSNAERYEIRWLETHSEMIVQSASHMHDGGILSCIAKSQLGQDKADVQIEVQESPKLAKQGEIASYYTQYNDYRTLVIDVVSGNPPPQYKWFIQSADHCRQSNQQCKPRPRRWIPSYLEASPPPGVAGTRSAISLPPSKRNFFYKVEASNAVGADKQIFSVIRTWEETVRPVISKPKGVVFDQEEQLKLVCKASRFDFQGVDWVRKDGKPLPRNRTTTDTRAEDHDILMTILIDSVTMDDAGVYQCLGYTENSTSAASVDITIREFVSPKVSLTNQTVMSTIGQVDLQCRVVAGYPKPKITWYRNDIPLKLKPLGPDGDCASFTNGFYHLDDQKPPYSEHLVICDPKHERNTGWYKCKAENKRNHTQIRKYLNVHEAPTVIITSDASVLLREIGESLEVTCIASGNPEPTVYWLKKADDEREYPVAAENVQSVDGGKVIVMSMDESHYGVYTCRANNTYGNSSASVSVENPSVLSQVQKQSKDQLIAVIIVSIALILFLIVFALILYRRKRMYGGFYLCTTPPLPDLIKSLDPRSPLIEQVHKLPYDPVWEYPRENIVFRDVLGSGTFGKVFLCETEGGLVMDDRSSVNSRYRLAKRKDYRRGSAISLKGNLKIAVKTLKETASESDHNDLLSELKILIHVGAHKNIVNLLGACTKGPKQDLWVIMEYCPHGDLLHYLKEKRDFHEPIWEPPTDDPKTQFSLTELVSTAYQVARGMDFLTSRRCIHRDLAARNVLVGENYVMKVADFGLARDVYKNEEYVKQTPGLVPIKWMALESLIDKVYSQKSDVWSFGVILWEIFTLGGSPYPDLHPTEVYEFLVEGKRMAKPVNCPDEIYALMNECWMHDPDDRPTFKEIVLKLDKIIEINIPAMGREAYLELDNVEDENLNKEEDGYLLPSDVVPSKAPQKEDDEKPYVDIDDPHDYSEIPDHDLSKESNSMIKGSSEGERKSKIKMPGEYEMALKNPRYVNVLNDTETSRTTIL</sequence>
<dbReference type="SMART" id="SM00219">
    <property type="entry name" value="TyrKc"/>
    <property type="match status" value="1"/>
</dbReference>
<evidence type="ECO:0000256" key="6">
    <source>
        <dbReference type="ARBA" id="ARBA00022679"/>
    </source>
</evidence>
<evidence type="ECO:0000259" key="22">
    <source>
        <dbReference type="PROSITE" id="PS50835"/>
    </source>
</evidence>
<evidence type="ECO:0000256" key="19">
    <source>
        <dbReference type="SAM" id="MobiDB-lite"/>
    </source>
</evidence>
<evidence type="ECO:0000256" key="15">
    <source>
        <dbReference type="ARBA" id="ARBA00023170"/>
    </source>
</evidence>
<feature type="compositionally biased region" description="Basic and acidic residues" evidence="19">
    <location>
        <begin position="1834"/>
        <end position="1862"/>
    </location>
</feature>
<dbReference type="PROSITE" id="PS00240">
    <property type="entry name" value="RECEPTOR_TYR_KIN_III"/>
    <property type="match status" value="1"/>
</dbReference>
<dbReference type="PROSITE" id="PS50011">
    <property type="entry name" value="PROTEIN_KINASE_DOM"/>
    <property type="match status" value="1"/>
</dbReference>
<keyword evidence="3" id="KW-0217">Developmental protein</keyword>
<dbReference type="InterPro" id="IPR002557">
    <property type="entry name" value="Chitin-bd_dom"/>
</dbReference>
<dbReference type="Pfam" id="PF00047">
    <property type="entry name" value="ig"/>
    <property type="match status" value="2"/>
</dbReference>
<feature type="domain" description="Ig-like" evidence="22">
    <location>
        <begin position="1198"/>
        <end position="1302"/>
    </location>
</feature>
<dbReference type="KEGG" id="aten:116286861"/>
<evidence type="ECO:0000256" key="18">
    <source>
        <dbReference type="ARBA" id="ARBA00051243"/>
    </source>
</evidence>
<dbReference type="InterPro" id="IPR001824">
    <property type="entry name" value="Tyr_kinase_rcpt_3_CS"/>
</dbReference>
<dbReference type="Gene3D" id="2.170.140.10">
    <property type="entry name" value="Chitin binding domain"/>
    <property type="match status" value="1"/>
</dbReference>
<feature type="domain" description="Ig-like" evidence="22">
    <location>
        <begin position="871"/>
        <end position="981"/>
    </location>
</feature>
<keyword evidence="7 20" id="KW-0812">Transmembrane</keyword>
<evidence type="ECO:0000256" key="11">
    <source>
        <dbReference type="ARBA" id="ARBA00022989"/>
    </source>
</evidence>